<feature type="transmembrane region" description="Helical" evidence="2">
    <location>
        <begin position="190"/>
        <end position="209"/>
    </location>
</feature>
<feature type="transmembrane region" description="Helical" evidence="2">
    <location>
        <begin position="269"/>
        <end position="297"/>
    </location>
</feature>
<feature type="transmembrane region" description="Helical" evidence="2">
    <location>
        <begin position="55"/>
        <end position="75"/>
    </location>
</feature>
<keyword evidence="2" id="KW-0812">Transmembrane</keyword>
<evidence type="ECO:0000313" key="4">
    <source>
        <dbReference type="Proteomes" id="UP000193404"/>
    </source>
</evidence>
<reference evidence="3 4" key="1">
    <citation type="submission" date="2017-03" db="EMBL/GenBank/DDBJ databases">
        <title>Sulfur activation and transportation mechanism of thermophilic Archaea Acidianus manzaensis YN-25.</title>
        <authorList>
            <person name="Ma Y."/>
            <person name="Yang Y."/>
            <person name="Xia J."/>
        </authorList>
    </citation>
    <scope>NUCLEOTIDE SEQUENCE [LARGE SCALE GENOMIC DNA]</scope>
    <source>
        <strain evidence="3 4">YN-25</strain>
    </source>
</reference>
<dbReference type="AlphaFoldDB" id="A0A1W6K2N2"/>
<keyword evidence="2" id="KW-0472">Membrane</keyword>
<dbReference type="OrthoDB" id="43785at2157"/>
<proteinExistence type="predicted"/>
<evidence type="ECO:0000313" key="3">
    <source>
        <dbReference type="EMBL" id="ARM76750.1"/>
    </source>
</evidence>
<protein>
    <recommendedName>
        <fullName evidence="1">Cytochrome b558/566 subunit B</fullName>
    </recommendedName>
</protein>
<evidence type="ECO:0000256" key="2">
    <source>
        <dbReference type="SAM" id="Phobius"/>
    </source>
</evidence>
<feature type="transmembrane region" description="Helical" evidence="2">
    <location>
        <begin position="82"/>
        <end position="99"/>
    </location>
</feature>
<dbReference type="RefSeq" id="WP_148692545.1">
    <property type="nucleotide sequence ID" value="NZ_CP020477.1"/>
</dbReference>
<feature type="transmembrane region" description="Helical" evidence="2">
    <location>
        <begin position="12"/>
        <end position="35"/>
    </location>
</feature>
<sequence length="317" mass="35617">MSTIESLYKDIKIYSIFLAISAFLEFLFEFIFPISYLPLANVLSFSLSNKLLMEYLGTAGLYLEYVALSIVAITLSYKVKALLPLGILLLISPILNLFVNSLSYIWLVFQVIIITIGIASILESFIKSRLSSLLSIPTMILVIMDLYAGYTMDFEHYTLNLSFTYLFLASVIGFGIYSILWGKIISKRSIISYIVGIFGAMTFLPLYFLVSSNRFMEIIMDMTIPAIFGIVFHNPFQLGLFLLLVSTALYFIVSISVKGNGYAGLGYFLILSTVFMGITGFHLIIYMVAPVIGYVLLNFKEGKGQKILNLKKKSVQR</sequence>
<dbReference type="GeneID" id="41591756"/>
<dbReference type="NCBIfam" id="TIGR03155">
    <property type="entry name" value="sulfolob_CbsB"/>
    <property type="match status" value="1"/>
</dbReference>
<name>A0A1W6K2N2_9CREN</name>
<dbReference type="STRING" id="282676.B6F84_12490"/>
<feature type="transmembrane region" description="Helical" evidence="2">
    <location>
        <begin position="105"/>
        <end position="126"/>
    </location>
</feature>
<dbReference type="Proteomes" id="UP000193404">
    <property type="component" value="Chromosome"/>
</dbReference>
<keyword evidence="4" id="KW-1185">Reference proteome</keyword>
<feature type="transmembrane region" description="Helical" evidence="2">
    <location>
        <begin position="133"/>
        <end position="150"/>
    </location>
</feature>
<keyword evidence="2" id="KW-1133">Transmembrane helix</keyword>
<feature type="transmembrane region" description="Helical" evidence="2">
    <location>
        <begin position="162"/>
        <end position="181"/>
    </location>
</feature>
<organism evidence="3 4">
    <name type="scientific">Acidianus manzaensis</name>
    <dbReference type="NCBI Taxonomy" id="282676"/>
    <lineage>
        <taxon>Archaea</taxon>
        <taxon>Thermoproteota</taxon>
        <taxon>Thermoprotei</taxon>
        <taxon>Sulfolobales</taxon>
        <taxon>Sulfolobaceae</taxon>
        <taxon>Acidianus</taxon>
    </lineage>
</organism>
<gene>
    <name evidence="3" type="ORF">B6F84_12490</name>
</gene>
<dbReference type="KEGG" id="aman:B6F84_12490"/>
<evidence type="ECO:0000256" key="1">
    <source>
        <dbReference type="NCBIfam" id="TIGR03155"/>
    </source>
</evidence>
<dbReference type="EMBL" id="CP020477">
    <property type="protein sequence ID" value="ARM76750.1"/>
    <property type="molecule type" value="Genomic_DNA"/>
</dbReference>
<accession>A0A1W6K2N2</accession>
<dbReference type="InterPro" id="IPR017573">
    <property type="entry name" value="Cyt_b558/566_suB"/>
</dbReference>